<dbReference type="InterPro" id="IPR033469">
    <property type="entry name" value="CYTH-like_dom_sf"/>
</dbReference>
<dbReference type="InterPro" id="IPR004206">
    <property type="entry name" value="mRNA_triPase_Cet1"/>
</dbReference>
<accession>A0AA91PXL7</accession>
<evidence type="ECO:0000256" key="8">
    <source>
        <dbReference type="RuleBase" id="RU367053"/>
    </source>
</evidence>
<feature type="compositionally biased region" description="Basic and acidic residues" evidence="9">
    <location>
        <begin position="47"/>
        <end position="76"/>
    </location>
</feature>
<gene>
    <name evidence="11" type="ORF">A9F13_13g01287</name>
</gene>
<dbReference type="SUPFAM" id="SSF55154">
    <property type="entry name" value="CYTH-like phosphatases"/>
    <property type="match status" value="1"/>
</dbReference>
<dbReference type="PANTHER" id="PTHR28118">
    <property type="entry name" value="POLYNUCLEOTIDE 5'-TRIPHOSPHATASE-RELATED"/>
    <property type="match status" value="1"/>
</dbReference>
<protein>
    <recommendedName>
        <fullName evidence="8">mRNA-capping enzyme subunit beta</fullName>
        <ecNumber evidence="8">3.6.1.74</ecNumber>
    </recommendedName>
    <alternativeName>
        <fullName evidence="8">mRNA 5'-phosphatase</fullName>
    </alternativeName>
    <alternativeName>
        <fullName evidence="8">mRNA 5'-triphosphate monophosphatase</fullName>
    </alternativeName>
</protein>
<dbReference type="InterPro" id="IPR040343">
    <property type="entry name" value="Cet1/Ctl1"/>
</dbReference>
<evidence type="ECO:0000256" key="2">
    <source>
        <dbReference type="ARBA" id="ARBA00004123"/>
    </source>
</evidence>
<dbReference type="Gene3D" id="3.20.100.10">
    <property type="entry name" value="mRNA triphosphatase Cet1-like"/>
    <property type="match status" value="1"/>
</dbReference>
<sequence length="474" mass="54276">MNVGSILNGDSPPDADTESGSTMPKLNHRHSINDLLNGPASNASRNSEQKTTETEKTDDHDESEIHISESEFPTKSDEEEESEEDSTQGEISRVVVEEKPSTQERPAHIVGSELEKINQLKHSQKKGGKPRRYTQPPIWSQEWFPPSQNNRENGHFPPEPSPSVPTGGLSSKPVFDRSHMYTQDLECSVTGVIPPQSIVRTIAEWIYANFVEIPLENRKFLELELKFGTIVDKKAGYRLDIGVSSDCIYTNASNIRFEMAVHETGWKEMKAFLDELEKKYQEENRKNPSKPRRKFSTLETDFTDLIFQINERNERPKRIRISKDNTLNPPRYTAIEKKRISDLYIHCPSSMYDFRISLSLEFPVAEEKIEPTLKKKPENTRIKKRTSLTHSPTVTQFDFTSVSTPKTMKNKAGKTVVEHETNFELELEIDPAEIFRGFDKVRDGSDSIRFEELVEVFLNNARCLNNRVTKLASK</sequence>
<evidence type="ECO:0000256" key="4">
    <source>
        <dbReference type="ARBA" id="ARBA00022664"/>
    </source>
</evidence>
<evidence type="ECO:0000256" key="7">
    <source>
        <dbReference type="ARBA" id="ARBA00047740"/>
    </source>
</evidence>
<evidence type="ECO:0000256" key="1">
    <source>
        <dbReference type="ARBA" id="ARBA00001946"/>
    </source>
</evidence>
<feature type="compositionally biased region" description="Basic and acidic residues" evidence="9">
    <location>
        <begin position="95"/>
        <end position="118"/>
    </location>
</feature>
<evidence type="ECO:0000259" key="10">
    <source>
        <dbReference type="Pfam" id="PF02940"/>
    </source>
</evidence>
<dbReference type="EMBL" id="LYUB02000013">
    <property type="protein sequence ID" value="OVF07424.1"/>
    <property type="molecule type" value="Genomic_DNA"/>
</dbReference>
<dbReference type="KEGG" id="clus:A9F13_13g01287"/>
<comment type="subcellular location">
    <subcellularLocation>
        <location evidence="2 8">Nucleus</location>
    </subcellularLocation>
</comment>
<evidence type="ECO:0000256" key="3">
    <source>
        <dbReference type="ARBA" id="ARBA00006345"/>
    </source>
</evidence>
<keyword evidence="6 8" id="KW-0539">Nucleus</keyword>
<feature type="compositionally biased region" description="Basic residues" evidence="9">
    <location>
        <begin position="122"/>
        <end position="132"/>
    </location>
</feature>
<keyword evidence="8" id="KW-0506">mRNA capping</keyword>
<dbReference type="InterPro" id="IPR037009">
    <property type="entry name" value="mRNA_triPase_Cet1_sf"/>
</dbReference>
<organism evidence="11 12">
    <name type="scientific">Clavispora lusitaniae</name>
    <name type="common">Candida lusitaniae</name>
    <dbReference type="NCBI Taxonomy" id="36911"/>
    <lineage>
        <taxon>Eukaryota</taxon>
        <taxon>Fungi</taxon>
        <taxon>Dikarya</taxon>
        <taxon>Ascomycota</taxon>
        <taxon>Saccharomycotina</taxon>
        <taxon>Pichiomycetes</taxon>
        <taxon>Metschnikowiaceae</taxon>
        <taxon>Clavispora</taxon>
    </lineage>
</organism>
<proteinExistence type="inferred from homology"/>
<evidence type="ECO:0000256" key="6">
    <source>
        <dbReference type="ARBA" id="ARBA00023242"/>
    </source>
</evidence>
<evidence type="ECO:0000313" key="12">
    <source>
        <dbReference type="Proteomes" id="UP000195602"/>
    </source>
</evidence>
<feature type="compositionally biased region" description="Acidic residues" evidence="9">
    <location>
        <begin position="77"/>
        <end position="87"/>
    </location>
</feature>
<comment type="cofactor">
    <cofactor evidence="1 8">
        <name>Mg(2+)</name>
        <dbReference type="ChEBI" id="CHEBI:18420"/>
    </cofactor>
</comment>
<keyword evidence="4 8" id="KW-0507">mRNA processing</keyword>
<feature type="domain" description="mRNA triphosphatase Cet1-like" evidence="10">
    <location>
        <begin position="196"/>
        <end position="429"/>
    </location>
</feature>
<reference evidence="11 12" key="1">
    <citation type="submission" date="2017-04" db="EMBL/GenBank/DDBJ databases">
        <title>Draft genome of the yeast Clavispora lusitaniae type strain CBS 6936.</title>
        <authorList>
            <person name="Durrens P."/>
            <person name="Klopp C."/>
            <person name="Biteau N."/>
            <person name="Fitton-Ouhabi V."/>
            <person name="Dementhon K."/>
            <person name="Accoceberry I."/>
            <person name="Sherman D.J."/>
            <person name="Noel T."/>
        </authorList>
    </citation>
    <scope>NUCLEOTIDE SEQUENCE [LARGE SCALE GENOMIC DNA]</scope>
    <source>
        <strain evidence="11 12">CBS 6936</strain>
    </source>
</reference>
<dbReference type="Pfam" id="PF02940">
    <property type="entry name" value="mRNA_triPase"/>
    <property type="match status" value="1"/>
</dbReference>
<evidence type="ECO:0000256" key="5">
    <source>
        <dbReference type="ARBA" id="ARBA00022801"/>
    </source>
</evidence>
<dbReference type="PANTHER" id="PTHR28118:SF1">
    <property type="entry name" value="POLYNUCLEOTIDE 5'-TRIPHOSPHATASE CTL1-RELATED"/>
    <property type="match status" value="1"/>
</dbReference>
<comment type="catalytic activity">
    <reaction evidence="7">
        <text>a 5'-end triphospho-ribonucleoside in mRNA + H2O = a 5'-end diphospho-ribonucleoside in mRNA + phosphate + H(+)</text>
        <dbReference type="Rhea" id="RHEA:67004"/>
        <dbReference type="Rhea" id="RHEA-COMP:17164"/>
        <dbReference type="Rhea" id="RHEA-COMP:17165"/>
        <dbReference type="ChEBI" id="CHEBI:15377"/>
        <dbReference type="ChEBI" id="CHEBI:15378"/>
        <dbReference type="ChEBI" id="CHEBI:43474"/>
        <dbReference type="ChEBI" id="CHEBI:167616"/>
        <dbReference type="ChEBI" id="CHEBI:167618"/>
        <dbReference type="EC" id="3.6.1.74"/>
    </reaction>
    <physiologicalReaction direction="left-to-right" evidence="7">
        <dbReference type="Rhea" id="RHEA:67005"/>
    </physiologicalReaction>
</comment>
<name>A0AA91PXL7_CLALS</name>
<comment type="subunit">
    <text evidence="8">Heterodimer. The mRNA-capping enzyme is composed of two separate chains alpha and beta, respectively a mRNA guanylyltransferase and an mRNA 5'-triphosphate monophosphatase.</text>
</comment>
<comment type="function">
    <text evidence="8">First step of mRNA capping. Converts the 5'-triphosphate end of a nascent mRNA chain into a diphosphate end.</text>
</comment>
<evidence type="ECO:0000313" key="11">
    <source>
        <dbReference type="EMBL" id="OVF07424.1"/>
    </source>
</evidence>
<evidence type="ECO:0000256" key="9">
    <source>
        <dbReference type="SAM" id="MobiDB-lite"/>
    </source>
</evidence>
<keyword evidence="5 8" id="KW-0378">Hydrolase</keyword>
<comment type="similarity">
    <text evidence="3 8">Belongs to the fungal TPase family.</text>
</comment>
<dbReference type="GO" id="GO:0004651">
    <property type="term" value="F:polynucleotide 5'-phosphatase activity"/>
    <property type="evidence" value="ECO:0007669"/>
    <property type="project" value="UniProtKB-UniRule"/>
</dbReference>
<dbReference type="EC" id="3.6.1.74" evidence="8"/>
<dbReference type="AlphaFoldDB" id="A0AA91PXL7"/>
<dbReference type="CDD" id="cd07470">
    <property type="entry name" value="CYTH-like_mRNA_RTPase"/>
    <property type="match status" value="1"/>
</dbReference>
<dbReference type="GO" id="GO:0031533">
    <property type="term" value="C:mRNA capping enzyme complex"/>
    <property type="evidence" value="ECO:0007669"/>
    <property type="project" value="UniProtKB-UniRule"/>
</dbReference>
<comment type="caution">
    <text evidence="11">The sequence shown here is derived from an EMBL/GenBank/DDBJ whole genome shotgun (WGS) entry which is preliminary data.</text>
</comment>
<dbReference type="GO" id="GO:0006370">
    <property type="term" value="P:7-methylguanosine mRNA capping"/>
    <property type="evidence" value="ECO:0007669"/>
    <property type="project" value="UniProtKB-UniRule"/>
</dbReference>
<dbReference type="Proteomes" id="UP000195602">
    <property type="component" value="Unassembled WGS sequence"/>
</dbReference>
<feature type="region of interest" description="Disordered" evidence="9">
    <location>
        <begin position="1"/>
        <end position="173"/>
    </location>
</feature>
<dbReference type="GO" id="GO:0140818">
    <property type="term" value="F:mRNA 5'-triphosphate monophosphatase activity"/>
    <property type="evidence" value="ECO:0007669"/>
    <property type="project" value="UniProtKB-EC"/>
</dbReference>